<evidence type="ECO:0000256" key="2">
    <source>
        <dbReference type="SAM" id="MobiDB-lite"/>
    </source>
</evidence>
<dbReference type="Gene3D" id="1.25.40.20">
    <property type="entry name" value="Ankyrin repeat-containing domain"/>
    <property type="match status" value="1"/>
</dbReference>
<feature type="compositionally biased region" description="Polar residues" evidence="2">
    <location>
        <begin position="823"/>
        <end position="840"/>
    </location>
</feature>
<evidence type="ECO:0000256" key="1">
    <source>
        <dbReference type="PROSITE-ProRule" id="PRU00023"/>
    </source>
</evidence>
<dbReference type="PROSITE" id="PS50297">
    <property type="entry name" value="ANK_REP_REGION"/>
    <property type="match status" value="2"/>
</dbReference>
<protein>
    <recommendedName>
        <fullName evidence="5">Fungal N-terminal domain-containing protein</fullName>
    </recommendedName>
</protein>
<dbReference type="Pfam" id="PF12796">
    <property type="entry name" value="Ank_2"/>
    <property type="match status" value="1"/>
</dbReference>
<sequence>MDPLSVAASVIALVQAGAGIAKAAKVLRGFTEAWAEFCDFLNEIATLEGVVRHVQSSLSHLPQQKSQLPIAESTSLNRIVAELQDTTKALSELSDKLLAGSKGRGKDGLHRISKLQWQRSKAEIAKLRDKTRSARESLSICFSALQVAQGNQSTTAVLELRGLVEMLSSTHEQRHAESVAMSERLHTTLVDTLSSTLEQRYESVIQRGNQELLISIQRMLCERSQVHERQTSLLLTPSHHGTGHADSRQTWMNPPYSPTLSLQTSVPQRCRPQCRCRCHSHRRSTMQTPRWLQPIMGAFTVNYNSIPILDPRSCNDNSCHSGRSSFSLVYYFPKWVIARGIHVTTTWSSLTGAGASLHLHVPIVIDSTNEIWYYIRINDVKYLRECIEGRKIPSSAVNSYGEPLLLALMEQPHIRQRHSFSSNDASRGGSPVWVTITHQLHFYAGLRGSSDELIHSTPLHDSILNLDTLPLFNSLVADPTAMDDWDEAGMTPLLWAIKTRNEAAVWFLISNGANLEKADAFGVTPLYGAAYNNDDVGLPIVQALLEAGCDPNARSIEGCASVHKSRSYAMTKLLLAFGVDTNITSNSGWSVLSYLACGGTLLDDLDDYPKFHQQGAKLDVINYDQQTILHFASCNGKLEVIEYIRSIELAGVDPDKEDVWSDTAADDLARVSDQTMTLLPAERRPSRAELLSMKALLVETRERNWEQGLFLYSREDPVLWEDHLQQKSEVEELWQEYLDICQSASRDDDNTGDEGRSSGDGDEVTIGDENSNDDGEIDEDAEGTAGGEKENVDSGNDSDNDYQPWQSGKFQIATPHWLREKATSTTKTAADPSDNVSAANEDSRGESGADFDPTTYLPSRTFQAFNLYNIAHTMRFFNLSLLAALSVILPFALATHKDTGLNVITTPFAKQDLQGDVYLCYEPNFVSCFKVQYNITIPDPPLAPCEVLPEAVWEHLGSIEPDAGVICRLWSEPSCQESNLLDIAYKPGTSDLFAEWQGMVDRGKEARYIGCLEFLENGNRDLLWPNPSGGHVLPYDTAKRAPWLSHFLSFCSFGMVVLDEIRFPDGQVLSDVPGGSGLYSTLGAQIEVPATATQTKTADSKEIGPVVLAGGDFPAPLRAVLRDWDLSLQFRLDPSRATTRGLIQYTGPNFKVSQRPIADNWRHVPGSGEAPTPADLRGDPNLLNSTAFHFLASPQDLHKLVLDLVALRTAEGDPTRPLIIWEPAPASCTPENRDAQIRAATVVDVYSPNHHEFLAVFGPRSNGSTAAAEDAADAAAMGAKRPFDRSLIERHALRLLESGVGPHGRGLVVI</sequence>
<dbReference type="PANTHER" id="PTHR47098:SF1">
    <property type="entry name" value="PFKB FAMILY CARBOHYDRATE KINASE SUPERFAMILY (AFU_ORTHOLOGUE AFUA_4G09500)"/>
    <property type="match status" value="1"/>
</dbReference>
<proteinExistence type="predicted"/>
<dbReference type="PROSITE" id="PS50088">
    <property type="entry name" value="ANK_REPEAT"/>
    <property type="match status" value="2"/>
</dbReference>
<name>A0AAN6XVD3_9PEZI</name>
<feature type="region of interest" description="Disordered" evidence="2">
    <location>
        <begin position="744"/>
        <end position="806"/>
    </location>
</feature>
<reference evidence="3" key="2">
    <citation type="submission" date="2023-05" db="EMBL/GenBank/DDBJ databases">
        <authorList>
            <consortium name="Lawrence Berkeley National Laboratory"/>
            <person name="Steindorff A."/>
            <person name="Hensen N."/>
            <person name="Bonometti L."/>
            <person name="Westerberg I."/>
            <person name="Brannstrom I.O."/>
            <person name="Guillou S."/>
            <person name="Cros-Aarteil S."/>
            <person name="Calhoun S."/>
            <person name="Haridas S."/>
            <person name="Kuo A."/>
            <person name="Mondo S."/>
            <person name="Pangilinan J."/>
            <person name="Riley R."/>
            <person name="Labutti K."/>
            <person name="Andreopoulos B."/>
            <person name="Lipzen A."/>
            <person name="Chen C."/>
            <person name="Yanf M."/>
            <person name="Daum C."/>
            <person name="Ng V."/>
            <person name="Clum A."/>
            <person name="Ohm R."/>
            <person name="Martin F."/>
            <person name="Silar P."/>
            <person name="Natvig D."/>
            <person name="Lalanne C."/>
            <person name="Gautier V."/>
            <person name="Ament-Velasquez S.L."/>
            <person name="Kruys A."/>
            <person name="Hutchinson M.I."/>
            <person name="Powell A.J."/>
            <person name="Barry K."/>
            <person name="Miller A.N."/>
            <person name="Grigoriev I.V."/>
            <person name="Debuchy R."/>
            <person name="Gladieux P."/>
            <person name="Thoren M.H."/>
            <person name="Johannesson H."/>
        </authorList>
    </citation>
    <scope>NUCLEOTIDE SEQUENCE</scope>
    <source>
        <strain evidence="3">PSN293</strain>
    </source>
</reference>
<gene>
    <name evidence="3" type="ORF">QBC37DRAFT_406051</name>
</gene>
<organism evidence="3 4">
    <name type="scientific">Rhypophila decipiens</name>
    <dbReference type="NCBI Taxonomy" id="261697"/>
    <lineage>
        <taxon>Eukaryota</taxon>
        <taxon>Fungi</taxon>
        <taxon>Dikarya</taxon>
        <taxon>Ascomycota</taxon>
        <taxon>Pezizomycotina</taxon>
        <taxon>Sordariomycetes</taxon>
        <taxon>Sordariomycetidae</taxon>
        <taxon>Sordariales</taxon>
        <taxon>Naviculisporaceae</taxon>
        <taxon>Rhypophila</taxon>
    </lineage>
</organism>
<feature type="repeat" description="ANK" evidence="1">
    <location>
        <begin position="521"/>
        <end position="556"/>
    </location>
</feature>
<dbReference type="EMBL" id="MU858284">
    <property type="protein sequence ID" value="KAK4207618.1"/>
    <property type="molecule type" value="Genomic_DNA"/>
</dbReference>
<feature type="compositionally biased region" description="Acidic residues" evidence="2">
    <location>
        <begin position="760"/>
        <end position="782"/>
    </location>
</feature>
<dbReference type="SUPFAM" id="SSF48403">
    <property type="entry name" value="Ankyrin repeat"/>
    <property type="match status" value="1"/>
</dbReference>
<evidence type="ECO:0000313" key="3">
    <source>
        <dbReference type="EMBL" id="KAK4207618.1"/>
    </source>
</evidence>
<reference evidence="3" key="1">
    <citation type="journal article" date="2023" name="Mol. Phylogenet. Evol.">
        <title>Genome-scale phylogeny and comparative genomics of the fungal order Sordariales.</title>
        <authorList>
            <person name="Hensen N."/>
            <person name="Bonometti L."/>
            <person name="Westerberg I."/>
            <person name="Brannstrom I.O."/>
            <person name="Guillou S."/>
            <person name="Cros-Aarteil S."/>
            <person name="Calhoun S."/>
            <person name="Haridas S."/>
            <person name="Kuo A."/>
            <person name="Mondo S."/>
            <person name="Pangilinan J."/>
            <person name="Riley R."/>
            <person name="LaButti K."/>
            <person name="Andreopoulos B."/>
            <person name="Lipzen A."/>
            <person name="Chen C."/>
            <person name="Yan M."/>
            <person name="Daum C."/>
            <person name="Ng V."/>
            <person name="Clum A."/>
            <person name="Steindorff A."/>
            <person name="Ohm R.A."/>
            <person name="Martin F."/>
            <person name="Silar P."/>
            <person name="Natvig D.O."/>
            <person name="Lalanne C."/>
            <person name="Gautier V."/>
            <person name="Ament-Velasquez S.L."/>
            <person name="Kruys A."/>
            <person name="Hutchinson M.I."/>
            <person name="Powell A.J."/>
            <person name="Barry K."/>
            <person name="Miller A.N."/>
            <person name="Grigoriev I.V."/>
            <person name="Debuchy R."/>
            <person name="Gladieux P."/>
            <person name="Hiltunen Thoren M."/>
            <person name="Johannesson H."/>
        </authorList>
    </citation>
    <scope>NUCLEOTIDE SEQUENCE</scope>
    <source>
        <strain evidence="3">PSN293</strain>
    </source>
</reference>
<dbReference type="SUPFAM" id="SSF53613">
    <property type="entry name" value="Ribokinase-like"/>
    <property type="match status" value="1"/>
</dbReference>
<dbReference type="InterPro" id="IPR036770">
    <property type="entry name" value="Ankyrin_rpt-contain_sf"/>
</dbReference>
<feature type="compositionally biased region" description="Polar residues" evidence="2">
    <location>
        <begin position="793"/>
        <end position="806"/>
    </location>
</feature>
<comment type="caution">
    <text evidence="3">The sequence shown here is derived from an EMBL/GenBank/DDBJ whole genome shotgun (WGS) entry which is preliminary data.</text>
</comment>
<feature type="compositionally biased region" description="Polar residues" evidence="2">
    <location>
        <begin position="248"/>
        <end position="263"/>
    </location>
</feature>
<feature type="region of interest" description="Disordered" evidence="2">
    <location>
        <begin position="236"/>
        <end position="263"/>
    </location>
</feature>
<dbReference type="Gene3D" id="3.40.1190.20">
    <property type="match status" value="1"/>
</dbReference>
<evidence type="ECO:0008006" key="5">
    <source>
        <dbReference type="Google" id="ProtNLM"/>
    </source>
</evidence>
<dbReference type="InterPro" id="IPR029056">
    <property type="entry name" value="Ribokinase-like"/>
</dbReference>
<dbReference type="PANTHER" id="PTHR47098">
    <property type="entry name" value="PROTEIN MAK32"/>
    <property type="match status" value="1"/>
</dbReference>
<dbReference type="Proteomes" id="UP001301769">
    <property type="component" value="Unassembled WGS sequence"/>
</dbReference>
<evidence type="ECO:0000313" key="4">
    <source>
        <dbReference type="Proteomes" id="UP001301769"/>
    </source>
</evidence>
<feature type="compositionally biased region" description="Basic and acidic residues" evidence="2">
    <location>
        <begin position="745"/>
        <end position="759"/>
    </location>
</feature>
<dbReference type="InterPro" id="IPR002110">
    <property type="entry name" value="Ankyrin_rpt"/>
</dbReference>
<dbReference type="SMART" id="SM00248">
    <property type="entry name" value="ANK"/>
    <property type="match status" value="3"/>
</dbReference>
<accession>A0AAN6XVD3</accession>
<feature type="region of interest" description="Disordered" evidence="2">
    <location>
        <begin position="821"/>
        <end position="853"/>
    </location>
</feature>
<keyword evidence="1" id="KW-0040">ANK repeat</keyword>
<keyword evidence="4" id="KW-1185">Reference proteome</keyword>
<feature type="repeat" description="ANK" evidence="1">
    <location>
        <begin position="488"/>
        <end position="520"/>
    </location>
</feature>